<feature type="transmembrane region" description="Helical" evidence="6">
    <location>
        <begin position="500"/>
        <end position="518"/>
    </location>
</feature>
<name>K1PIT4_MAGGI</name>
<dbReference type="PANTHER" id="PTHR11814">
    <property type="entry name" value="SULFATE TRANSPORTER"/>
    <property type="match status" value="1"/>
</dbReference>
<keyword evidence="2 6" id="KW-0812">Transmembrane</keyword>
<dbReference type="PROSITE" id="PS50801">
    <property type="entry name" value="STAS"/>
    <property type="match status" value="1"/>
</dbReference>
<dbReference type="GO" id="GO:0016020">
    <property type="term" value="C:membrane"/>
    <property type="evidence" value="ECO:0007669"/>
    <property type="project" value="UniProtKB-SubCell"/>
</dbReference>
<proteinExistence type="predicted"/>
<comment type="subcellular location">
    <subcellularLocation>
        <location evidence="1">Membrane</location>
        <topology evidence="1">Multi-pass membrane protein</topology>
    </subcellularLocation>
</comment>
<dbReference type="SUPFAM" id="SSF52091">
    <property type="entry name" value="SpoIIaa-like"/>
    <property type="match status" value="1"/>
</dbReference>
<accession>K1PIT4</accession>
<organism evidence="7">
    <name type="scientific">Magallana gigas</name>
    <name type="common">Pacific oyster</name>
    <name type="synonym">Crassostrea gigas</name>
    <dbReference type="NCBI Taxonomy" id="29159"/>
    <lineage>
        <taxon>Eukaryota</taxon>
        <taxon>Metazoa</taxon>
        <taxon>Spiralia</taxon>
        <taxon>Lophotrochozoa</taxon>
        <taxon>Mollusca</taxon>
        <taxon>Bivalvia</taxon>
        <taxon>Autobranchia</taxon>
        <taxon>Pteriomorphia</taxon>
        <taxon>Ostreida</taxon>
        <taxon>Ostreoidea</taxon>
        <taxon>Ostreidae</taxon>
        <taxon>Magallana</taxon>
    </lineage>
</organism>
<keyword evidence="4 6" id="KW-0472">Membrane</keyword>
<feature type="transmembrane region" description="Helical" evidence="6">
    <location>
        <begin position="277"/>
        <end position="299"/>
    </location>
</feature>
<dbReference type="InterPro" id="IPR002645">
    <property type="entry name" value="STAS_dom"/>
</dbReference>
<protein>
    <submittedName>
        <fullName evidence="7">Sulfate transporter</fullName>
    </submittedName>
</protein>
<evidence type="ECO:0000256" key="6">
    <source>
        <dbReference type="SAM" id="Phobius"/>
    </source>
</evidence>
<dbReference type="NCBIfam" id="TIGR00815">
    <property type="entry name" value="sulP"/>
    <property type="match status" value="1"/>
</dbReference>
<dbReference type="InterPro" id="IPR011547">
    <property type="entry name" value="SLC26A/SulP_dom"/>
</dbReference>
<evidence type="ECO:0000256" key="3">
    <source>
        <dbReference type="ARBA" id="ARBA00022989"/>
    </source>
</evidence>
<dbReference type="InterPro" id="IPR036513">
    <property type="entry name" value="STAS_dom_sf"/>
</dbReference>
<feature type="transmembrane region" description="Helical" evidence="6">
    <location>
        <begin position="356"/>
        <end position="376"/>
    </location>
</feature>
<feature type="compositionally biased region" description="Polar residues" evidence="5">
    <location>
        <begin position="54"/>
        <end position="63"/>
    </location>
</feature>
<feature type="transmembrane region" description="Helical" evidence="6">
    <location>
        <begin position="319"/>
        <end position="344"/>
    </location>
</feature>
<evidence type="ECO:0000256" key="4">
    <source>
        <dbReference type="ARBA" id="ARBA00023136"/>
    </source>
</evidence>
<dbReference type="AlphaFoldDB" id="K1PIT4"/>
<feature type="transmembrane region" description="Helical" evidence="6">
    <location>
        <begin position="539"/>
        <end position="567"/>
    </location>
</feature>
<feature type="region of interest" description="Disordered" evidence="5">
    <location>
        <begin position="33"/>
        <end position="64"/>
    </location>
</feature>
<dbReference type="HOGENOM" id="CLU_003182_9_2_1"/>
<dbReference type="InterPro" id="IPR001902">
    <property type="entry name" value="SLC26A/SulP_fam"/>
</dbReference>
<evidence type="ECO:0000256" key="2">
    <source>
        <dbReference type="ARBA" id="ARBA00022692"/>
    </source>
</evidence>
<keyword evidence="3 6" id="KW-1133">Transmembrane helix</keyword>
<evidence type="ECO:0000256" key="1">
    <source>
        <dbReference type="ARBA" id="ARBA00004141"/>
    </source>
</evidence>
<evidence type="ECO:0000256" key="5">
    <source>
        <dbReference type="SAM" id="MobiDB-lite"/>
    </source>
</evidence>
<feature type="transmembrane region" description="Helical" evidence="6">
    <location>
        <begin position="407"/>
        <end position="426"/>
    </location>
</feature>
<dbReference type="Pfam" id="PF01740">
    <property type="entry name" value="STAS"/>
    <property type="match status" value="1"/>
</dbReference>
<dbReference type="Pfam" id="PF00916">
    <property type="entry name" value="Sulfate_transp"/>
    <property type="match status" value="1"/>
</dbReference>
<feature type="transmembrane region" description="Helical" evidence="6">
    <location>
        <begin position="181"/>
        <end position="206"/>
    </location>
</feature>
<feature type="transmembrane region" description="Helical" evidence="6">
    <location>
        <begin position="477"/>
        <end position="494"/>
    </location>
</feature>
<feature type="compositionally biased region" description="Basic and acidic residues" evidence="5">
    <location>
        <begin position="33"/>
        <end position="42"/>
    </location>
</feature>
<dbReference type="Gene3D" id="3.30.750.24">
    <property type="entry name" value="STAS domain"/>
    <property type="match status" value="1"/>
</dbReference>
<feature type="transmembrane region" description="Helical" evidence="6">
    <location>
        <begin position="245"/>
        <end position="265"/>
    </location>
</feature>
<dbReference type="EMBL" id="JH816492">
    <property type="protein sequence ID" value="EKC23892.1"/>
    <property type="molecule type" value="Genomic_DNA"/>
</dbReference>
<evidence type="ECO:0000313" key="7">
    <source>
        <dbReference type="EMBL" id="EKC23892.1"/>
    </source>
</evidence>
<gene>
    <name evidence="7" type="ORF">CGI_10009887</name>
</gene>
<reference evidence="7" key="1">
    <citation type="journal article" date="2012" name="Nature">
        <title>The oyster genome reveals stress adaptation and complexity of shell formation.</title>
        <authorList>
            <person name="Zhang G."/>
            <person name="Fang X."/>
            <person name="Guo X."/>
            <person name="Li L."/>
            <person name="Luo R."/>
            <person name="Xu F."/>
            <person name="Yang P."/>
            <person name="Zhang L."/>
            <person name="Wang X."/>
            <person name="Qi H."/>
            <person name="Xiong Z."/>
            <person name="Que H."/>
            <person name="Xie Y."/>
            <person name="Holland P.W."/>
            <person name="Paps J."/>
            <person name="Zhu Y."/>
            <person name="Wu F."/>
            <person name="Chen Y."/>
            <person name="Wang J."/>
            <person name="Peng C."/>
            <person name="Meng J."/>
            <person name="Yang L."/>
            <person name="Liu J."/>
            <person name="Wen B."/>
            <person name="Zhang N."/>
            <person name="Huang Z."/>
            <person name="Zhu Q."/>
            <person name="Feng Y."/>
            <person name="Mount A."/>
            <person name="Hedgecock D."/>
            <person name="Xu Z."/>
            <person name="Liu Y."/>
            <person name="Domazet-Loso T."/>
            <person name="Du Y."/>
            <person name="Sun X."/>
            <person name="Zhang S."/>
            <person name="Liu B."/>
            <person name="Cheng P."/>
            <person name="Jiang X."/>
            <person name="Li J."/>
            <person name="Fan D."/>
            <person name="Wang W."/>
            <person name="Fu W."/>
            <person name="Wang T."/>
            <person name="Wang B."/>
            <person name="Zhang J."/>
            <person name="Peng Z."/>
            <person name="Li Y."/>
            <person name="Li N."/>
            <person name="Wang J."/>
            <person name="Chen M."/>
            <person name="He Y."/>
            <person name="Tan F."/>
            <person name="Song X."/>
            <person name="Zheng Q."/>
            <person name="Huang R."/>
            <person name="Yang H."/>
            <person name="Du X."/>
            <person name="Chen L."/>
            <person name="Yang M."/>
            <person name="Gaffney P.M."/>
            <person name="Wang S."/>
            <person name="Luo L."/>
            <person name="She Z."/>
            <person name="Ming Y."/>
            <person name="Huang W."/>
            <person name="Zhang S."/>
            <person name="Huang B."/>
            <person name="Zhang Y."/>
            <person name="Qu T."/>
            <person name="Ni P."/>
            <person name="Miao G."/>
            <person name="Wang J."/>
            <person name="Wang Q."/>
            <person name="Steinberg C.E."/>
            <person name="Wang H."/>
            <person name="Li N."/>
            <person name="Qian L."/>
            <person name="Zhang G."/>
            <person name="Li Y."/>
            <person name="Yang H."/>
            <person name="Liu X."/>
            <person name="Wang J."/>
            <person name="Yin Y."/>
            <person name="Wang J."/>
        </authorList>
    </citation>
    <scope>NUCLEOTIDE SEQUENCE [LARGE SCALE GENOMIC DNA]</scope>
    <source>
        <strain evidence="7">05x7-T-G4-1.051#20</strain>
    </source>
</reference>
<dbReference type="CDD" id="cd07042">
    <property type="entry name" value="STAS_SulP_like_sulfate_transporter"/>
    <property type="match status" value="1"/>
</dbReference>
<dbReference type="InParanoid" id="K1PIT4"/>
<dbReference type="GO" id="GO:0055085">
    <property type="term" value="P:transmembrane transport"/>
    <property type="evidence" value="ECO:0007669"/>
    <property type="project" value="InterPro"/>
</dbReference>
<sequence length="740" mass="81997">MKNHPCPNATDAEIYYIVKYWFRFASDREGGRKKRAEKEAFRSTKRNRSGTGGENLSQENSGLDRNCRIQRRDDATENASLLRHPKTQNSLDNLTEKEYEDVKCGDICADFQCTRTALLSYFLSLFPIVRTLRHYDVKNDLLKDAISGLSTACLHFPQGMAFGILSSLAPKYGLFTSFYPVVLYVIFGTCPFVSIGTNAVIALFTANLVESHVTMPPSHTGGANSTNDSMTFVQVNDVDFVEAKAALAAGSSFIVGVLLLVLGLLRLGFISSYMSTPFVSSFTTTAAIHIITSQIPKAIGVHIPLISGPGKLVITYIEIFKNITTANVGSIVTSIICIIVLIFVKDFINEKFKSKLYMPIPIELILVICGTVASYFGQLNPRFDIPVVGSIEAGLSPPSLPTLKPGIIGDSVVIAIIVFVLTISMAKVCETKNTINTNQELVAYGMTNLGGSFFRCFPSCVAPPRTILLKTMEAKSTLNGIFSAVIILLILLFLGEYFQYLPLPILSIMIIMAIKNLLLQFRQLPRLWKLNKYDFTVWIATLLSGVFIDFPYALYCGVGLSIFLVVYQSQRGKFGLLGKLKNEDLYVEESQQTTSYPNVKIFKMESSLYFATAESFRENLYRLTWDPRGMGKDPEEVTVTVNKTLAPDGQQTGDLECERMETKYVIIDCSSFNYMDLTGMSALSAVVKEYKLVGIEVLLVRCTNSLLALMNRSELLETVGKEHVFPDIVDAITVTASDNY</sequence>